<evidence type="ECO:0000313" key="9">
    <source>
        <dbReference type="EMBL" id="WOK07541.1"/>
    </source>
</evidence>
<dbReference type="NCBIfam" id="NF038404">
    <property type="entry name" value="perm_prefix_2"/>
    <property type="match status" value="1"/>
</dbReference>
<feature type="transmembrane region" description="Helical" evidence="6">
    <location>
        <begin position="374"/>
        <end position="396"/>
    </location>
</feature>
<feature type="domain" description="ABC3 transporter permease C-terminal" evidence="7">
    <location>
        <begin position="380"/>
        <end position="493"/>
    </location>
</feature>
<feature type="transmembrane region" description="Helical" evidence="6">
    <location>
        <begin position="515"/>
        <end position="536"/>
    </location>
</feature>
<evidence type="ECO:0000313" key="10">
    <source>
        <dbReference type="Proteomes" id="UP001302349"/>
    </source>
</evidence>
<keyword evidence="5 6" id="KW-0472">Membrane</keyword>
<comment type="subcellular location">
    <subcellularLocation>
        <location evidence="1">Cell membrane</location>
        <topology evidence="1">Multi-pass membrane protein</topology>
    </subcellularLocation>
</comment>
<protein>
    <submittedName>
        <fullName evidence="9">ABC transporter permease</fullName>
    </submittedName>
</protein>
<dbReference type="InterPro" id="IPR003838">
    <property type="entry name" value="ABC3_permease_C"/>
</dbReference>
<name>A0ABZ0ISH5_9BACT</name>
<evidence type="ECO:0000256" key="4">
    <source>
        <dbReference type="ARBA" id="ARBA00022989"/>
    </source>
</evidence>
<dbReference type="InterPro" id="IPR050250">
    <property type="entry name" value="Macrolide_Exporter_MacB"/>
</dbReference>
<accession>A0ABZ0ISH5</accession>
<evidence type="ECO:0000256" key="3">
    <source>
        <dbReference type="ARBA" id="ARBA00022692"/>
    </source>
</evidence>
<feature type="transmembrane region" description="Helical" evidence="6">
    <location>
        <begin position="847"/>
        <end position="872"/>
    </location>
</feature>
<dbReference type="RefSeq" id="WP_317490217.1">
    <property type="nucleotide sequence ID" value="NZ_CP136051.1"/>
</dbReference>
<feature type="transmembrane region" description="Helical" evidence="6">
    <location>
        <begin position="95"/>
        <end position="115"/>
    </location>
</feature>
<dbReference type="PANTHER" id="PTHR30572">
    <property type="entry name" value="MEMBRANE COMPONENT OF TRANSPORTER-RELATED"/>
    <property type="match status" value="1"/>
</dbReference>
<evidence type="ECO:0000259" key="7">
    <source>
        <dbReference type="Pfam" id="PF02687"/>
    </source>
</evidence>
<keyword evidence="4 6" id="KW-1133">Transmembrane helix</keyword>
<reference evidence="9 10" key="1">
    <citation type="journal article" date="2023" name="Microbiol. Resour. Announc.">
        <title>Complete Genome Sequence of Imperialibacter roseus strain P4T.</title>
        <authorList>
            <person name="Tizabi D.R."/>
            <person name="Bachvaroff T."/>
            <person name="Hill R.T."/>
        </authorList>
    </citation>
    <scope>NUCLEOTIDE SEQUENCE [LARGE SCALE GENOMIC DNA]</scope>
    <source>
        <strain evidence="9 10">P4T</strain>
    </source>
</reference>
<dbReference type="EMBL" id="CP136051">
    <property type="protein sequence ID" value="WOK07541.1"/>
    <property type="molecule type" value="Genomic_DNA"/>
</dbReference>
<keyword evidence="3 6" id="KW-0812">Transmembrane</keyword>
<keyword evidence="2" id="KW-1003">Cell membrane</keyword>
<feature type="transmembrane region" description="Helical" evidence="6">
    <location>
        <begin position="471"/>
        <end position="494"/>
    </location>
</feature>
<evidence type="ECO:0000259" key="8">
    <source>
        <dbReference type="Pfam" id="PF12704"/>
    </source>
</evidence>
<dbReference type="InterPro" id="IPR047699">
    <property type="entry name" value="Permease_put_prefix"/>
</dbReference>
<dbReference type="Pfam" id="PF12704">
    <property type="entry name" value="MacB_PCD"/>
    <property type="match status" value="2"/>
</dbReference>
<feature type="domain" description="ABC3 transporter permease C-terminal" evidence="7">
    <location>
        <begin position="762"/>
        <end position="875"/>
    </location>
</feature>
<evidence type="ECO:0000256" key="5">
    <source>
        <dbReference type="ARBA" id="ARBA00023136"/>
    </source>
</evidence>
<evidence type="ECO:0000256" key="6">
    <source>
        <dbReference type="SAM" id="Phobius"/>
    </source>
</evidence>
<proteinExistence type="predicted"/>
<feature type="transmembrane region" description="Helical" evidence="6">
    <location>
        <begin position="803"/>
        <end position="827"/>
    </location>
</feature>
<evidence type="ECO:0000256" key="2">
    <source>
        <dbReference type="ARBA" id="ARBA00022475"/>
    </source>
</evidence>
<feature type="domain" description="MacB-like periplasmic core" evidence="8">
    <location>
        <begin position="98"/>
        <end position="319"/>
    </location>
</feature>
<dbReference type="InterPro" id="IPR025857">
    <property type="entry name" value="MacB_PCD"/>
</dbReference>
<dbReference type="PANTHER" id="PTHR30572:SF18">
    <property type="entry name" value="ABC-TYPE MACROLIDE FAMILY EXPORT SYSTEM PERMEASE COMPONENT 2"/>
    <property type="match status" value="1"/>
</dbReference>
<dbReference type="Proteomes" id="UP001302349">
    <property type="component" value="Chromosome"/>
</dbReference>
<feature type="domain" description="MacB-like periplasmic core" evidence="8">
    <location>
        <begin position="526"/>
        <end position="723"/>
    </location>
</feature>
<sequence>MSSSPPKYPLRFLRWFCREDYLDEIEGDLVELFEKRAEGSPEKAKRRFVWDVVKSFRLRNIKTFKRNQNSNYSAMLENYLKVAWRSMLRQKMYSAVKVGGFAIGIAACVLISLFIRDELSYDLQYPDNERIYRVIGEYNETGIPDRQSFLQPPLAKALKEDFPEVEEAGRFLSSNLFGAGSSEVRPVGRAQNTYEEGFIFADPEFFQILGLPLIFGDPASVLTEPNTLLISKSKAEKYFPGENPVGKAIILNNNTGNPYKIDGVFEDFPKNSHLQYDFIRTLRGIEFRKGEQNSWGSNNYHTYIKIRPGSDASSLESKLPTIVDKYILPAMKAGGLTNAEEEAGRIGFKLQPLADIHLRSGDIKDRLSHGDIRFVWIFGAVAAFVLLLAAINFINLSTAKSANRAKEVGLRKTLGSQSGSLISQFLTESLLFSFFSFVIGAFLATVLLPYFNELSGKALTMPWADWEFVPLLLAAAVVVGLLAGIYPAFYLSAFKPAAVLKGSVSRGTRSSHLRSGLVIFQFATSIVLIAGTFIIYRQMEFILNQKIGFDKEQVLLIQGSNSLGDDAATFKNELLRLPDVKSATVSDYLPVSGTKRNSNGFYEEGKTSEGEAVYGQIWRVDADYVRTMGMKMAEGRDFFDQMPSESQSVIINQTMAKQFGFDEPLGERITNGGGTWNVVGVLEDFHYESMKEEIQPLCLVLGNSPQTIAVKVTSSDMASTTKAVTALWDEFVPQQPIRYSFLDESYARMYDDLQRTGSVFTTFAILAILVACLGLFGLSAFVVEQRGKEISIRKVLGAGLGSIFRLVSVDFLKLVVVAFIIATPISWYFMERWLEDYIYRIDITWDVFALAGFLSVAIALITISSESIKAAFINPVKKLRSE</sequence>
<feature type="transmembrane region" description="Helical" evidence="6">
    <location>
        <begin position="759"/>
        <end position="783"/>
    </location>
</feature>
<keyword evidence="10" id="KW-1185">Reference proteome</keyword>
<feature type="transmembrane region" description="Helical" evidence="6">
    <location>
        <begin position="430"/>
        <end position="451"/>
    </location>
</feature>
<gene>
    <name evidence="9" type="ORF">RT717_02760</name>
</gene>
<evidence type="ECO:0000256" key="1">
    <source>
        <dbReference type="ARBA" id="ARBA00004651"/>
    </source>
</evidence>
<dbReference type="Pfam" id="PF02687">
    <property type="entry name" value="FtsX"/>
    <property type="match status" value="2"/>
</dbReference>
<organism evidence="9 10">
    <name type="scientific">Imperialibacter roseus</name>
    <dbReference type="NCBI Taxonomy" id="1324217"/>
    <lineage>
        <taxon>Bacteria</taxon>
        <taxon>Pseudomonadati</taxon>
        <taxon>Bacteroidota</taxon>
        <taxon>Cytophagia</taxon>
        <taxon>Cytophagales</taxon>
        <taxon>Flammeovirgaceae</taxon>
        <taxon>Imperialibacter</taxon>
    </lineage>
</organism>